<dbReference type="AlphaFoldDB" id="A0A6I6UQ67"/>
<proteinExistence type="predicted"/>
<evidence type="ECO:0000259" key="4">
    <source>
        <dbReference type="PROSITE" id="PS51266"/>
    </source>
</evidence>
<dbReference type="PIRSF" id="PIRSF017292">
    <property type="entry name" value="UCP017292_Znf_CHY"/>
    <property type="match status" value="1"/>
</dbReference>
<dbReference type="InterPro" id="IPR052604">
    <property type="entry name" value="Mito_Tim_assembly_helper"/>
</dbReference>
<sequence>MIMTEKLIPVSGVEVDAKTKCKHYRTPKDIIAIKFKCCNTYYPCHSCHEEVADHDPILWSPEEWNTKAILCGECHNELTILQYMNCQSVCPHCQSAFNPGCQTHYHLYFEG</sequence>
<name>A0A6I6UQ67_9BACI</name>
<dbReference type="InterPro" id="IPR016694">
    <property type="entry name" value="UCP017292"/>
</dbReference>
<organism evidence="5 6">
    <name type="scientific">Rossellomorea vietnamensis</name>
    <dbReference type="NCBI Taxonomy" id="218284"/>
    <lineage>
        <taxon>Bacteria</taxon>
        <taxon>Bacillati</taxon>
        <taxon>Bacillota</taxon>
        <taxon>Bacilli</taxon>
        <taxon>Bacillales</taxon>
        <taxon>Bacillaceae</taxon>
        <taxon>Rossellomorea</taxon>
    </lineage>
</organism>
<evidence type="ECO:0000256" key="1">
    <source>
        <dbReference type="ARBA" id="ARBA00022723"/>
    </source>
</evidence>
<dbReference type="InterPro" id="IPR037274">
    <property type="entry name" value="Znf_CHY_sf"/>
</dbReference>
<evidence type="ECO:0000256" key="2">
    <source>
        <dbReference type="ARBA" id="ARBA00022771"/>
    </source>
</evidence>
<gene>
    <name evidence="5" type="ORF">FHE72_22870</name>
</gene>
<keyword evidence="2" id="KW-0863">Zinc-finger</keyword>
<evidence type="ECO:0000313" key="5">
    <source>
        <dbReference type="EMBL" id="QHE63517.1"/>
    </source>
</evidence>
<dbReference type="EMBL" id="CP047394">
    <property type="protein sequence ID" value="QHE63517.1"/>
    <property type="molecule type" value="Genomic_DNA"/>
</dbReference>
<dbReference type="KEGG" id="bvq:FHE72_22870"/>
<dbReference type="PROSITE" id="PS51266">
    <property type="entry name" value="ZF_CHY"/>
    <property type="match status" value="1"/>
</dbReference>
<dbReference type="GO" id="GO:0045041">
    <property type="term" value="P:protein import into mitochondrial intermembrane space"/>
    <property type="evidence" value="ECO:0007669"/>
    <property type="project" value="TreeGrafter"/>
</dbReference>
<accession>A0A6I6UQ67</accession>
<protein>
    <recommendedName>
        <fullName evidence="4">CHY-type domain-containing protein</fullName>
    </recommendedName>
</protein>
<dbReference type="InterPro" id="IPR008913">
    <property type="entry name" value="Znf_CHY"/>
</dbReference>
<dbReference type="SUPFAM" id="SSF161219">
    <property type="entry name" value="CHY zinc finger-like"/>
    <property type="match status" value="1"/>
</dbReference>
<evidence type="ECO:0000256" key="3">
    <source>
        <dbReference type="ARBA" id="ARBA00022833"/>
    </source>
</evidence>
<reference evidence="5 6" key="1">
    <citation type="submission" date="2019-06" db="EMBL/GenBank/DDBJ databases">
        <title>An operon consisting of a P-type ATPase gene and a transcriptional regular gene given the different cadmium resistance in Bacillus vietamensis 151-6 and Bacillus marisflavi 151-25.</title>
        <authorList>
            <person name="Yu X."/>
        </authorList>
    </citation>
    <scope>NUCLEOTIDE SEQUENCE [LARGE SCALE GENOMIC DNA]</scope>
    <source>
        <strain evidence="5 6">151-6</strain>
    </source>
</reference>
<feature type="domain" description="CHY-type" evidence="4">
    <location>
        <begin position="14"/>
        <end position="95"/>
    </location>
</feature>
<dbReference type="Pfam" id="PF05495">
    <property type="entry name" value="zf-CHY"/>
    <property type="match status" value="1"/>
</dbReference>
<keyword evidence="1" id="KW-0479">Metal-binding</keyword>
<dbReference type="GO" id="GO:0008270">
    <property type="term" value="F:zinc ion binding"/>
    <property type="evidence" value="ECO:0007669"/>
    <property type="project" value="UniProtKB-KW"/>
</dbReference>
<dbReference type="PANTHER" id="PTHR28082:SF1">
    <property type="entry name" value="HELPER OF TIM PROTEIN 13"/>
    <property type="match status" value="1"/>
</dbReference>
<keyword evidence="3" id="KW-0862">Zinc</keyword>
<evidence type="ECO:0000313" key="6">
    <source>
        <dbReference type="Proteomes" id="UP000465062"/>
    </source>
</evidence>
<dbReference type="PANTHER" id="PTHR28082">
    <property type="entry name" value="ZINC FINGER PROTEIN"/>
    <property type="match status" value="1"/>
</dbReference>
<dbReference type="Proteomes" id="UP000465062">
    <property type="component" value="Chromosome"/>
</dbReference>